<keyword evidence="4 7" id="KW-0812">Transmembrane</keyword>
<evidence type="ECO:0000256" key="5">
    <source>
        <dbReference type="ARBA" id="ARBA00022989"/>
    </source>
</evidence>
<comment type="subcellular location">
    <subcellularLocation>
        <location evidence="1 7">Cell membrane</location>
        <topology evidence="1 7">Multi-pass membrane protein</topology>
    </subcellularLocation>
</comment>
<dbReference type="Pfam" id="PF00528">
    <property type="entry name" value="BPD_transp_1"/>
    <property type="match status" value="1"/>
</dbReference>
<evidence type="ECO:0000313" key="9">
    <source>
        <dbReference type="EMBL" id="NOU96399.1"/>
    </source>
</evidence>
<feature type="transmembrane region" description="Helical" evidence="7">
    <location>
        <begin position="15"/>
        <end position="38"/>
    </location>
</feature>
<dbReference type="Gene3D" id="1.10.3720.10">
    <property type="entry name" value="MetI-like"/>
    <property type="match status" value="1"/>
</dbReference>
<dbReference type="SUPFAM" id="SSF161098">
    <property type="entry name" value="MetI-like"/>
    <property type="match status" value="1"/>
</dbReference>
<dbReference type="Proteomes" id="UP000641588">
    <property type="component" value="Unassembled WGS sequence"/>
</dbReference>
<feature type="transmembrane region" description="Helical" evidence="7">
    <location>
        <begin position="254"/>
        <end position="275"/>
    </location>
</feature>
<dbReference type="InterPro" id="IPR000515">
    <property type="entry name" value="MetI-like"/>
</dbReference>
<dbReference type="AlphaFoldDB" id="A0A972K173"/>
<evidence type="ECO:0000256" key="1">
    <source>
        <dbReference type="ARBA" id="ARBA00004651"/>
    </source>
</evidence>
<evidence type="ECO:0000256" key="3">
    <source>
        <dbReference type="ARBA" id="ARBA00022475"/>
    </source>
</evidence>
<dbReference type="GO" id="GO:0055085">
    <property type="term" value="P:transmembrane transport"/>
    <property type="evidence" value="ECO:0007669"/>
    <property type="project" value="InterPro"/>
</dbReference>
<dbReference type="EMBL" id="WHOD01000097">
    <property type="protein sequence ID" value="NOU96399.1"/>
    <property type="molecule type" value="Genomic_DNA"/>
</dbReference>
<sequence>MNKLSFGQQVGRSTIYIILSLIAVLTLFPFLYVIIISITPESEVIRRGIVLIPEQITFSAYKSVFNGGSGIWTAYQITLFRTIVGTMLNLIFTVLGAYVLSKKALPGRSGLLMFVVFTMLFSGGLIPTYIVVRSLELTNTVWALIVPGLVSVFNLVVVKGFFEQLPVELEESAKVDGAGELKVLVQIILPLSLPSIATIGLFYAVGHWNSYFDAVIYINKSSLMPLQVILRNILLSSQNQQNLELVNDATVSSLAIQMASVIVSTVPILCVYPFIQKHFTKGVMIGAVKG</sequence>
<gene>
    <name evidence="9" type="ORF">GC093_24745</name>
</gene>
<dbReference type="PROSITE" id="PS50928">
    <property type="entry name" value="ABC_TM1"/>
    <property type="match status" value="1"/>
</dbReference>
<evidence type="ECO:0000259" key="8">
    <source>
        <dbReference type="PROSITE" id="PS50928"/>
    </source>
</evidence>
<dbReference type="GO" id="GO:0005886">
    <property type="term" value="C:plasma membrane"/>
    <property type="evidence" value="ECO:0007669"/>
    <property type="project" value="UniProtKB-SubCell"/>
</dbReference>
<evidence type="ECO:0000256" key="2">
    <source>
        <dbReference type="ARBA" id="ARBA00022448"/>
    </source>
</evidence>
<keyword evidence="2 7" id="KW-0813">Transport</keyword>
<dbReference type="InterPro" id="IPR035906">
    <property type="entry name" value="MetI-like_sf"/>
</dbReference>
<feature type="domain" description="ABC transmembrane type-1" evidence="8">
    <location>
        <begin position="75"/>
        <end position="267"/>
    </location>
</feature>
<protein>
    <submittedName>
        <fullName evidence="9">ABC transporter permease subunit</fullName>
    </submittedName>
</protein>
<organism evidence="9 10">
    <name type="scientific">Paenibacillus foliorum</name>
    <dbReference type="NCBI Taxonomy" id="2654974"/>
    <lineage>
        <taxon>Bacteria</taxon>
        <taxon>Bacillati</taxon>
        <taxon>Bacillota</taxon>
        <taxon>Bacilli</taxon>
        <taxon>Bacillales</taxon>
        <taxon>Paenibacillaceae</taxon>
        <taxon>Paenibacillus</taxon>
    </lineage>
</organism>
<keyword evidence="10" id="KW-1185">Reference proteome</keyword>
<dbReference type="RefSeq" id="WP_171654635.1">
    <property type="nucleotide sequence ID" value="NZ_WHOD01000097.1"/>
</dbReference>
<keyword evidence="6 7" id="KW-0472">Membrane</keyword>
<dbReference type="CDD" id="cd06261">
    <property type="entry name" value="TM_PBP2"/>
    <property type="match status" value="1"/>
</dbReference>
<name>A0A972K173_9BACL</name>
<dbReference type="PANTHER" id="PTHR43744:SF9">
    <property type="entry name" value="POLYGALACTURONAN_RHAMNOGALACTURONAN TRANSPORT SYSTEM PERMEASE PROTEIN YTCP"/>
    <property type="match status" value="1"/>
</dbReference>
<keyword evidence="3" id="KW-1003">Cell membrane</keyword>
<feature type="transmembrane region" description="Helical" evidence="7">
    <location>
        <begin position="79"/>
        <end position="99"/>
    </location>
</feature>
<evidence type="ECO:0000313" key="10">
    <source>
        <dbReference type="Proteomes" id="UP000641588"/>
    </source>
</evidence>
<evidence type="ECO:0000256" key="6">
    <source>
        <dbReference type="ARBA" id="ARBA00023136"/>
    </source>
</evidence>
<reference evidence="9" key="1">
    <citation type="submission" date="2019-10" db="EMBL/GenBank/DDBJ databases">
        <title>Description of Paenibacillus glebae sp. nov.</title>
        <authorList>
            <person name="Carlier A."/>
            <person name="Qi S."/>
        </authorList>
    </citation>
    <scope>NUCLEOTIDE SEQUENCE</scope>
    <source>
        <strain evidence="9">LMG 31456</strain>
    </source>
</reference>
<feature type="transmembrane region" description="Helical" evidence="7">
    <location>
        <begin position="111"/>
        <end position="130"/>
    </location>
</feature>
<accession>A0A972K173</accession>
<dbReference type="PANTHER" id="PTHR43744">
    <property type="entry name" value="ABC TRANSPORTER PERMEASE PROTEIN MG189-RELATED-RELATED"/>
    <property type="match status" value="1"/>
</dbReference>
<comment type="caution">
    <text evidence="9">The sequence shown here is derived from an EMBL/GenBank/DDBJ whole genome shotgun (WGS) entry which is preliminary data.</text>
</comment>
<feature type="transmembrane region" description="Helical" evidence="7">
    <location>
        <begin position="142"/>
        <end position="162"/>
    </location>
</feature>
<keyword evidence="5 7" id="KW-1133">Transmembrane helix</keyword>
<proteinExistence type="inferred from homology"/>
<feature type="transmembrane region" description="Helical" evidence="7">
    <location>
        <begin position="183"/>
        <end position="205"/>
    </location>
</feature>
<evidence type="ECO:0000256" key="7">
    <source>
        <dbReference type="RuleBase" id="RU363032"/>
    </source>
</evidence>
<evidence type="ECO:0000256" key="4">
    <source>
        <dbReference type="ARBA" id="ARBA00022692"/>
    </source>
</evidence>
<comment type="similarity">
    <text evidence="7">Belongs to the binding-protein-dependent transport system permease family.</text>
</comment>